<evidence type="ECO:0000313" key="1">
    <source>
        <dbReference type="EMBL" id="MTD29419.1"/>
    </source>
</evidence>
<proteinExistence type="predicted"/>
<name>A0ABW9RGR7_9GAMM</name>
<evidence type="ECO:0000313" key="2">
    <source>
        <dbReference type="Proteomes" id="UP000480164"/>
    </source>
</evidence>
<gene>
    <name evidence="1" type="ORF">GK011_21075</name>
</gene>
<dbReference type="RefSeq" id="WP_154754630.1">
    <property type="nucleotide sequence ID" value="NZ_WLZX01000017.1"/>
</dbReference>
<comment type="caution">
    <text evidence="1">The sequence shown here is derived from an EMBL/GenBank/DDBJ whole genome shotgun (WGS) entry which is preliminary data.</text>
</comment>
<sequence>MLTTIDRSRLDFFTLLSLEINQLSVIIQSDIITDVKLKSICSSVSIDIINQSVWLRFEIQDQGVQWDGVFENDIINVKIEGDMVFITCSVYSDYGLDNIISYCSRVDEFNDGLFKELYPILLSCLREHISFYM</sequence>
<accession>A0ABW9RGR7</accession>
<keyword evidence="2" id="KW-1185">Reference proteome</keyword>
<dbReference type="EMBL" id="WLZX01000017">
    <property type="protein sequence ID" value="MTD29419.1"/>
    <property type="molecule type" value="Genomic_DNA"/>
</dbReference>
<organism evidence="1 2">
    <name type="scientific">Erwinia sorbitola</name>
    <dbReference type="NCBI Taxonomy" id="2681984"/>
    <lineage>
        <taxon>Bacteria</taxon>
        <taxon>Pseudomonadati</taxon>
        <taxon>Pseudomonadota</taxon>
        <taxon>Gammaproteobacteria</taxon>
        <taxon>Enterobacterales</taxon>
        <taxon>Erwiniaceae</taxon>
        <taxon>Erwinia</taxon>
    </lineage>
</organism>
<dbReference type="Proteomes" id="UP000480164">
    <property type="component" value="Unassembled WGS sequence"/>
</dbReference>
<reference evidence="1 2" key="1">
    <citation type="submission" date="2019-11" db="EMBL/GenBank/DDBJ databases">
        <title>Erwinia sp. nov., isolated from feces of birds in Tibet plateau of China.</title>
        <authorList>
            <person name="Ge Y."/>
        </authorList>
    </citation>
    <scope>NUCLEOTIDE SEQUENCE [LARGE SCALE GENOMIC DNA]</scope>
    <source>
        <strain evidence="1 2">J316</strain>
    </source>
</reference>
<protein>
    <submittedName>
        <fullName evidence="1">Uncharacterized protein</fullName>
    </submittedName>
</protein>